<dbReference type="Pfam" id="PF00704">
    <property type="entry name" value="Glyco_hydro_18"/>
    <property type="match status" value="1"/>
</dbReference>
<dbReference type="PANTHER" id="PTHR46066">
    <property type="entry name" value="CHITINASE DOMAIN-CONTAINING PROTEIN 1 FAMILY MEMBER"/>
    <property type="match status" value="1"/>
</dbReference>
<gene>
    <name evidence="3" type="ORF">F7O84_03520</name>
</gene>
<feature type="domain" description="GH18" evidence="2">
    <location>
        <begin position="123"/>
        <end position="449"/>
    </location>
</feature>
<dbReference type="Proteomes" id="UP000461768">
    <property type="component" value="Unassembled WGS sequence"/>
</dbReference>
<comment type="caution">
    <text evidence="3">The sequence shown here is derived from an EMBL/GenBank/DDBJ whole genome shotgun (WGS) entry which is preliminary data.</text>
</comment>
<keyword evidence="4" id="KW-1185">Reference proteome</keyword>
<dbReference type="GO" id="GO:0070492">
    <property type="term" value="F:oligosaccharide binding"/>
    <property type="evidence" value="ECO:0007669"/>
    <property type="project" value="TreeGrafter"/>
</dbReference>
<dbReference type="PROSITE" id="PS51910">
    <property type="entry name" value="GH18_2"/>
    <property type="match status" value="1"/>
</dbReference>
<dbReference type="InterPro" id="IPR036779">
    <property type="entry name" value="LysM_dom_sf"/>
</dbReference>
<dbReference type="Pfam" id="PF01476">
    <property type="entry name" value="LysM"/>
    <property type="match status" value="2"/>
</dbReference>
<dbReference type="Gene3D" id="3.10.350.10">
    <property type="entry name" value="LysM domain"/>
    <property type="match status" value="2"/>
</dbReference>
<dbReference type="SUPFAM" id="SSF51445">
    <property type="entry name" value="(Trans)glycosidases"/>
    <property type="match status" value="1"/>
</dbReference>
<dbReference type="InterPro" id="IPR018392">
    <property type="entry name" value="LysM"/>
</dbReference>
<dbReference type="Gene3D" id="3.10.50.10">
    <property type="match status" value="1"/>
</dbReference>
<dbReference type="PANTHER" id="PTHR46066:SF2">
    <property type="entry name" value="CHITINASE DOMAIN-CONTAINING PROTEIN 1"/>
    <property type="match status" value="1"/>
</dbReference>
<dbReference type="OrthoDB" id="9769314at2"/>
<accession>A0A7V7UCQ7</accession>
<dbReference type="EMBL" id="WAGX01000004">
    <property type="protein sequence ID" value="KAB1439476.1"/>
    <property type="molecule type" value="Genomic_DNA"/>
</dbReference>
<protein>
    <submittedName>
        <fullName evidence="3">LysM peptidoglycan-binding domain-containing protein</fullName>
    </submittedName>
</protein>
<feature type="domain" description="LysM" evidence="1">
    <location>
        <begin position="24"/>
        <end position="68"/>
    </location>
</feature>
<reference evidence="3 4" key="2">
    <citation type="submission" date="2020-02" db="EMBL/GenBank/DDBJ databases">
        <title>Candidatus Galacturonibacter soehngenii shows hetero-acetogenic catabolism of galacturonic acid but lacks a canonical carbon monoxide dehydrogenase/acetyl-CoA synthase complex.</title>
        <authorList>
            <person name="Diender M."/>
            <person name="Stouten G.R."/>
            <person name="Petersen J.F."/>
            <person name="Nielsen P.H."/>
            <person name="Dueholm M.S."/>
            <person name="Pronk J.T."/>
            <person name="Van Loosdrecht M.C.M."/>
        </authorList>
    </citation>
    <scope>NUCLEOTIDE SEQUENCE [LARGE SCALE GENOMIC DNA]</scope>
    <source>
        <strain evidence="3">GalUA</strain>
    </source>
</reference>
<name>A0A7V7UCQ7_9FIRM</name>
<dbReference type="InterPro" id="IPR029070">
    <property type="entry name" value="Chitinase_insertion_sf"/>
</dbReference>
<dbReference type="SMART" id="SM00257">
    <property type="entry name" value="LysM"/>
    <property type="match status" value="2"/>
</dbReference>
<dbReference type="AlphaFoldDB" id="A0A7V7UCQ7"/>
<dbReference type="GO" id="GO:0005975">
    <property type="term" value="P:carbohydrate metabolic process"/>
    <property type="evidence" value="ECO:0007669"/>
    <property type="project" value="InterPro"/>
</dbReference>
<evidence type="ECO:0000313" key="3">
    <source>
        <dbReference type="EMBL" id="KAB1439476.1"/>
    </source>
</evidence>
<evidence type="ECO:0000313" key="4">
    <source>
        <dbReference type="Proteomes" id="UP000461768"/>
    </source>
</evidence>
<dbReference type="SUPFAM" id="SSF54106">
    <property type="entry name" value="LysM domain"/>
    <property type="match status" value="2"/>
</dbReference>
<evidence type="ECO:0000259" key="2">
    <source>
        <dbReference type="PROSITE" id="PS51910"/>
    </source>
</evidence>
<reference evidence="3 4" key="1">
    <citation type="submission" date="2019-09" db="EMBL/GenBank/DDBJ databases">
        <authorList>
            <person name="Valk L.C."/>
        </authorList>
    </citation>
    <scope>NUCLEOTIDE SEQUENCE [LARGE SCALE GENOMIC DNA]</scope>
    <source>
        <strain evidence="3">GalUA</strain>
    </source>
</reference>
<dbReference type="PROSITE" id="PS51782">
    <property type="entry name" value="LYSM"/>
    <property type="match status" value="2"/>
</dbReference>
<organism evidence="3 4">
    <name type="scientific">Candidatus Galacturonatibacter soehngenii</name>
    <dbReference type="NCBI Taxonomy" id="2307010"/>
    <lineage>
        <taxon>Bacteria</taxon>
        <taxon>Bacillati</taxon>
        <taxon>Bacillota</taxon>
        <taxon>Clostridia</taxon>
        <taxon>Lachnospirales</taxon>
        <taxon>Lachnospiraceae</taxon>
        <taxon>Candidatus Galacturonatibacter</taxon>
    </lineage>
</organism>
<proteinExistence type="predicted"/>
<dbReference type="InterPro" id="IPR001223">
    <property type="entry name" value="Glyco_hydro18_cat"/>
</dbReference>
<feature type="domain" description="LysM" evidence="1">
    <location>
        <begin position="73"/>
        <end position="118"/>
    </location>
</feature>
<dbReference type="GO" id="GO:0012505">
    <property type="term" value="C:endomembrane system"/>
    <property type="evidence" value="ECO:0007669"/>
    <property type="project" value="TreeGrafter"/>
</dbReference>
<evidence type="ECO:0000259" key="1">
    <source>
        <dbReference type="PROSITE" id="PS51782"/>
    </source>
</evidence>
<dbReference type="InterPro" id="IPR017853">
    <property type="entry name" value="GH"/>
</dbReference>
<dbReference type="Gene3D" id="3.20.20.80">
    <property type="entry name" value="Glycosidases"/>
    <property type="match status" value="1"/>
</dbReference>
<sequence>MKLWYHCIILSYNIITQLIRINMTIHIVTSGETLESIANDYGISIEKLMYDNGITSPTNLVVGQSIVIALPETTYIIKDGDTLEQIAKNNELSVIELLANNPYLFDEKYLYPGDTIIIKYPKKESITTHGNTVPTINKTTLMKTLPYLTYLSILNYTATKEGFIKQYYDETEIVNMAKSYGVAPLMLLTTLTLQGEANITTDFHLLLNKEFQKVQIENILRILKEKGYWGLNISIQYISLSNLSLYEEYFTNVVNRLNTEGYQVFVTINPNIKFTNNKVEFEKIDYSTINELAHNIIFTSYEWAFNANPPSPITSVYQTKVFLDFILSFIPPDKVIIGIATLGYDWELPYVSGISDVNVISYNNVNNLAKAYNINIQFDELSQTPYFTYKKNQYEDHAIWFINAKTIQGILNLVSEYHLNGISVWNITVYNPQLWLIINSQYIIEKVTL</sequence>
<dbReference type="CDD" id="cd00118">
    <property type="entry name" value="LysM"/>
    <property type="match status" value="2"/>
</dbReference>